<dbReference type="AlphaFoldDB" id="A0A6A5YN22"/>
<reference evidence="3" key="1">
    <citation type="journal article" date="2020" name="Stud. Mycol.">
        <title>101 Dothideomycetes genomes: a test case for predicting lifestyles and emergence of pathogens.</title>
        <authorList>
            <person name="Haridas S."/>
            <person name="Albert R."/>
            <person name="Binder M."/>
            <person name="Bloem J."/>
            <person name="Labutti K."/>
            <person name="Salamov A."/>
            <person name="Andreopoulos B."/>
            <person name="Baker S."/>
            <person name="Barry K."/>
            <person name="Bills G."/>
            <person name="Bluhm B."/>
            <person name="Cannon C."/>
            <person name="Castanera R."/>
            <person name="Culley D."/>
            <person name="Daum C."/>
            <person name="Ezra D."/>
            <person name="Gonzalez J."/>
            <person name="Henrissat B."/>
            <person name="Kuo A."/>
            <person name="Liang C."/>
            <person name="Lipzen A."/>
            <person name="Lutzoni F."/>
            <person name="Magnuson J."/>
            <person name="Mondo S."/>
            <person name="Nolan M."/>
            <person name="Ohm R."/>
            <person name="Pangilinan J."/>
            <person name="Park H.-J."/>
            <person name="Ramirez L."/>
            <person name="Alfaro M."/>
            <person name="Sun H."/>
            <person name="Tritt A."/>
            <person name="Yoshinaga Y."/>
            <person name="Zwiers L.-H."/>
            <person name="Turgeon B."/>
            <person name="Goodwin S."/>
            <person name="Spatafora J."/>
            <person name="Crous P."/>
            <person name="Grigoriev I."/>
        </authorList>
    </citation>
    <scope>NUCLEOTIDE SEQUENCE</scope>
    <source>
        <strain evidence="3">CBS 627.86</strain>
    </source>
</reference>
<feature type="domain" description="Amidase" evidence="2">
    <location>
        <begin position="30"/>
        <end position="264"/>
    </location>
</feature>
<dbReference type="EMBL" id="ML977348">
    <property type="protein sequence ID" value="KAF2108353.1"/>
    <property type="molecule type" value="Genomic_DNA"/>
</dbReference>
<evidence type="ECO:0000313" key="3">
    <source>
        <dbReference type="EMBL" id="KAF2108353.1"/>
    </source>
</evidence>
<dbReference type="InterPro" id="IPR023631">
    <property type="entry name" value="Amidase_dom"/>
</dbReference>
<dbReference type="Proteomes" id="UP000799770">
    <property type="component" value="Unassembled WGS sequence"/>
</dbReference>
<keyword evidence="4" id="KW-1185">Reference proteome</keyword>
<proteinExistence type="predicted"/>
<dbReference type="OrthoDB" id="566138at2759"/>
<sequence length="509" mass="54906">MVSGPLDLLDATAFDLQHDLDEGKFTSVDLVKRSLEQIERFDKQGPSLRALVSMAPRDKLLEIASELDNERQSGHVRGPFHGLPIVIKDIINAHPDLKLPTTQGSAALLGAEYTKGSVLVSKLREAGFIIIGKGNISEFGASKGEKSTGGLSYLGGQSRSAYVPGGSQPDDEPFARTNPGGSSTGSALAVAAGYAPVSIGGEAYGSITTPASRSALYSIECTPRTINSEGIFLIVPTFESIGGIAKSVPDLTHLTKVILSAASEPRELRMDLPQAWDNMKLGFVEPGKWKLPDKLFASDPAYLRQIRSAYEAAIDEIQSMHADVQYPVSVPHPSEIKYKGDDGKIKIFLAEMRNSMNEYLATLEQSQVRSLEDIIEFNKNHPELQAGLDQLNLIQAHNDTTTPEELDDARKVVLKSARDEGLIKILDDLGLHAIAAPTDSPISTLAALAGCPSASVPLGYLEPSGRPFGLSFIAHPFREDTLLQLLGAFEATFPKRRLPPLLYRVSGDI</sequence>
<name>A0A6A5YN22_9PLEO</name>
<dbReference type="Pfam" id="PF01425">
    <property type="entry name" value="Amidase"/>
    <property type="match status" value="1"/>
</dbReference>
<dbReference type="PANTHER" id="PTHR42678:SF34">
    <property type="entry name" value="OS04G0183300 PROTEIN"/>
    <property type="match status" value="1"/>
</dbReference>
<dbReference type="InterPro" id="IPR036928">
    <property type="entry name" value="AS_sf"/>
</dbReference>
<gene>
    <name evidence="3" type="ORF">BDV96DRAFT_692727</name>
</gene>
<organism evidence="3 4">
    <name type="scientific">Lophiotrema nucula</name>
    <dbReference type="NCBI Taxonomy" id="690887"/>
    <lineage>
        <taxon>Eukaryota</taxon>
        <taxon>Fungi</taxon>
        <taxon>Dikarya</taxon>
        <taxon>Ascomycota</taxon>
        <taxon>Pezizomycotina</taxon>
        <taxon>Dothideomycetes</taxon>
        <taxon>Pleosporomycetidae</taxon>
        <taxon>Pleosporales</taxon>
        <taxon>Lophiotremataceae</taxon>
        <taxon>Lophiotrema</taxon>
    </lineage>
</organism>
<feature type="region of interest" description="Disordered" evidence="1">
    <location>
        <begin position="161"/>
        <end position="182"/>
    </location>
</feature>
<dbReference type="SUPFAM" id="SSF75304">
    <property type="entry name" value="Amidase signature (AS) enzymes"/>
    <property type="match status" value="1"/>
</dbReference>
<evidence type="ECO:0000313" key="4">
    <source>
        <dbReference type="Proteomes" id="UP000799770"/>
    </source>
</evidence>
<protein>
    <submittedName>
        <fullName evidence="3">Amidase signature domain-containing protein</fullName>
    </submittedName>
</protein>
<accession>A0A6A5YN22</accession>
<evidence type="ECO:0000256" key="1">
    <source>
        <dbReference type="SAM" id="MobiDB-lite"/>
    </source>
</evidence>
<evidence type="ECO:0000259" key="2">
    <source>
        <dbReference type="Pfam" id="PF01425"/>
    </source>
</evidence>
<dbReference type="PANTHER" id="PTHR42678">
    <property type="entry name" value="AMIDASE"/>
    <property type="match status" value="1"/>
</dbReference>
<dbReference type="Gene3D" id="3.90.1300.10">
    <property type="entry name" value="Amidase signature (AS) domain"/>
    <property type="match status" value="1"/>
</dbReference>